<evidence type="ECO:0000313" key="1">
    <source>
        <dbReference type="EMBL" id="MPM98502.1"/>
    </source>
</evidence>
<dbReference type="EMBL" id="VSSQ01044662">
    <property type="protein sequence ID" value="MPM98502.1"/>
    <property type="molecule type" value="Genomic_DNA"/>
</dbReference>
<organism evidence="1">
    <name type="scientific">bioreactor metagenome</name>
    <dbReference type="NCBI Taxonomy" id="1076179"/>
    <lineage>
        <taxon>unclassified sequences</taxon>
        <taxon>metagenomes</taxon>
        <taxon>ecological metagenomes</taxon>
    </lineage>
</organism>
<protein>
    <recommendedName>
        <fullName evidence="2">RNA polymerase sigma-70 region 4 domain-containing protein</fullName>
    </recommendedName>
</protein>
<accession>A0A645ECW4</accession>
<comment type="caution">
    <text evidence="1">The sequence shown here is derived from an EMBL/GenBank/DDBJ whole genome shotgun (WGS) entry which is preliminary data.</text>
</comment>
<sequence length="64" mass="7346">MMAIDEIIKLLKKVTSKRSEVFKLYLNGTKQRDIGKKLNLSQSYISRIIKNLCLELKAAYEKGA</sequence>
<evidence type="ECO:0008006" key="2">
    <source>
        <dbReference type="Google" id="ProtNLM"/>
    </source>
</evidence>
<reference evidence="1" key="1">
    <citation type="submission" date="2019-08" db="EMBL/GenBank/DDBJ databases">
        <authorList>
            <person name="Kucharzyk K."/>
            <person name="Murdoch R.W."/>
            <person name="Higgins S."/>
            <person name="Loffler F."/>
        </authorList>
    </citation>
    <scope>NUCLEOTIDE SEQUENCE</scope>
</reference>
<dbReference type="Gene3D" id="1.10.10.60">
    <property type="entry name" value="Homeodomain-like"/>
    <property type="match status" value="1"/>
</dbReference>
<proteinExistence type="predicted"/>
<dbReference type="SUPFAM" id="SSF88659">
    <property type="entry name" value="Sigma3 and sigma4 domains of RNA polymerase sigma factors"/>
    <property type="match status" value="1"/>
</dbReference>
<dbReference type="AlphaFoldDB" id="A0A645ECW4"/>
<gene>
    <name evidence="1" type="ORF">SDC9_145690</name>
</gene>
<dbReference type="InterPro" id="IPR013324">
    <property type="entry name" value="RNA_pol_sigma_r3/r4-like"/>
</dbReference>
<name>A0A645ECW4_9ZZZZ</name>